<dbReference type="OrthoDB" id="9797746at2"/>
<proteinExistence type="predicted"/>
<dbReference type="AlphaFoldDB" id="A0A1I5X629"/>
<name>A0A1I5X629_9BACI</name>
<reference evidence="4" key="1">
    <citation type="submission" date="2016-10" db="EMBL/GenBank/DDBJ databases">
        <authorList>
            <person name="Varghese N."/>
            <person name="Submissions S."/>
        </authorList>
    </citation>
    <scope>NUCLEOTIDE SEQUENCE [LARGE SCALE GENOMIC DNA]</scope>
    <source>
        <strain evidence="4">S7</strain>
    </source>
</reference>
<dbReference type="Pfam" id="PF13937">
    <property type="entry name" value="DUF4212"/>
    <property type="match status" value="1"/>
</dbReference>
<keyword evidence="1" id="KW-1133">Transmembrane helix</keyword>
<feature type="transmembrane region" description="Helical" evidence="1">
    <location>
        <begin position="53"/>
        <end position="74"/>
    </location>
</feature>
<keyword evidence="4" id="KW-1185">Reference proteome</keyword>
<evidence type="ECO:0000313" key="3">
    <source>
        <dbReference type="EMBL" id="SFQ27455.1"/>
    </source>
</evidence>
<gene>
    <name evidence="3" type="ORF">SAMN05518683_12522</name>
</gene>
<evidence type="ECO:0000256" key="1">
    <source>
        <dbReference type="SAM" id="Phobius"/>
    </source>
</evidence>
<dbReference type="NCBIfam" id="TIGR03647">
    <property type="entry name" value="Na_symport_sm"/>
    <property type="match status" value="1"/>
</dbReference>
<dbReference type="RefSeq" id="WP_093338987.1">
    <property type="nucleotide sequence ID" value="NZ_FOXD01000025.1"/>
</dbReference>
<dbReference type="Proteomes" id="UP000198892">
    <property type="component" value="Unassembled WGS sequence"/>
</dbReference>
<sequence length="111" mass="12719">MKKVDKKTAEAYFRMRTRLIIIFLSIGFIVSFGVAAFAEFFSQFKFLGVEFHYYMGSQGAVIVFILCLFLNAVLSDRIDKKYGIDDTANAAVSDRNTRRNNTQHVTEERGM</sequence>
<accession>A0A1I5X629</accession>
<dbReference type="InterPro" id="IPR019886">
    <property type="entry name" value="Na_symporter_ssu"/>
</dbReference>
<feature type="transmembrane region" description="Helical" evidence="1">
    <location>
        <begin position="20"/>
        <end position="41"/>
    </location>
</feature>
<evidence type="ECO:0000313" key="4">
    <source>
        <dbReference type="Proteomes" id="UP000198892"/>
    </source>
</evidence>
<keyword evidence="1" id="KW-0472">Membrane</keyword>
<feature type="domain" description="Sodium symporter small subunit" evidence="2">
    <location>
        <begin position="10"/>
        <end position="85"/>
    </location>
</feature>
<keyword evidence="1" id="KW-0812">Transmembrane</keyword>
<organism evidence="3 4">
    <name type="scientific">Salibacterium halotolerans</name>
    <dbReference type="NCBI Taxonomy" id="1884432"/>
    <lineage>
        <taxon>Bacteria</taxon>
        <taxon>Bacillati</taxon>
        <taxon>Bacillota</taxon>
        <taxon>Bacilli</taxon>
        <taxon>Bacillales</taxon>
        <taxon>Bacillaceae</taxon>
    </lineage>
</organism>
<protein>
    <submittedName>
        <fullName evidence="3">Putative solute:sodium symporter small subunit</fullName>
    </submittedName>
</protein>
<dbReference type="STRING" id="1884432.SAMN05518683_12522"/>
<dbReference type="EMBL" id="FOXD01000025">
    <property type="protein sequence ID" value="SFQ27455.1"/>
    <property type="molecule type" value="Genomic_DNA"/>
</dbReference>
<evidence type="ECO:0000259" key="2">
    <source>
        <dbReference type="Pfam" id="PF13937"/>
    </source>
</evidence>